<dbReference type="RefSeq" id="WP_070099500.1">
    <property type="nucleotide sequence ID" value="NZ_CABIXA010000007.1"/>
</dbReference>
<dbReference type="EMBL" id="CYZH01000007">
    <property type="protein sequence ID" value="CUO23292.1"/>
    <property type="molecule type" value="Genomic_DNA"/>
</dbReference>
<dbReference type="PANTHER" id="PTHR42957">
    <property type="entry name" value="HELICASE MJ1565-RELATED"/>
    <property type="match status" value="1"/>
</dbReference>
<feature type="compositionally biased region" description="Polar residues" evidence="1">
    <location>
        <begin position="1374"/>
        <end position="1391"/>
    </location>
</feature>
<organism evidence="2 3">
    <name type="scientific">Bacteroides finegoldii</name>
    <dbReference type="NCBI Taxonomy" id="338188"/>
    <lineage>
        <taxon>Bacteria</taxon>
        <taxon>Pseudomonadati</taxon>
        <taxon>Bacteroidota</taxon>
        <taxon>Bacteroidia</taxon>
        <taxon>Bacteroidales</taxon>
        <taxon>Bacteroidaceae</taxon>
        <taxon>Bacteroides</taxon>
    </lineage>
</organism>
<gene>
    <name evidence="2" type="ORF">ERS852397_01612</name>
</gene>
<reference evidence="2 3" key="1">
    <citation type="submission" date="2015-09" db="EMBL/GenBank/DDBJ databases">
        <authorList>
            <consortium name="Pathogen Informatics"/>
        </authorList>
    </citation>
    <scope>NUCLEOTIDE SEQUENCE [LARGE SCALE GENOMIC DNA]</scope>
    <source>
        <strain evidence="2 3">2789STDY5608840</strain>
    </source>
</reference>
<protein>
    <submittedName>
        <fullName evidence="2">Type IV secretory pathway, VirB4 components</fullName>
    </submittedName>
</protein>
<dbReference type="Gene3D" id="3.40.50.300">
    <property type="entry name" value="P-loop containing nucleotide triphosphate hydrolases"/>
    <property type="match status" value="1"/>
</dbReference>
<dbReference type="SUPFAM" id="SSF52540">
    <property type="entry name" value="P-loop containing nucleoside triphosphate hydrolases"/>
    <property type="match status" value="1"/>
</dbReference>
<accession>A0A174DC59</accession>
<dbReference type="PANTHER" id="PTHR42957:SF2">
    <property type="entry name" value="HELICASE HERA CENTRAL DOMAIN-CONTAINING PROTEIN"/>
    <property type="match status" value="1"/>
</dbReference>
<sequence>MDLRREYYNRMLDIFMSCYGNIIENASDGHCMKVTGFPLEVLPELRNKINSRETQAECYILSETLSGSEYITPTKLIELRNDLTKPILILIPVNSSTSAEDSYGNATFQDLSVKTLDFMLFKSLLNETDGNKTIKTVLQYAEKNLNVSVNDKINYLLYVVLSGLTDKEIGNGIFYLGLIPDEKLAQRKEYTPSFLMKNDDCISVMSDFSSTIADRVVELPIKANSLQKDVAAFLKQNSRLNTRIGLCQQILESPSLNFSKWEGVLANVLELGKLHIVKVDLGGKSYSLVDGDPEVLVDPKKGAKVKLRIFFSPKPSQYEELKKVRIALMNGDGFYKERDLLTKKVSDNQRDYRDLSFTINPETFDNGSYFFHVFAEDENGTVLNTKDEFIEEAVQQEWIEEETKDEGMSKEDFQQQRRKMLTSDSTTFFLRNKDVDDESDGEEIGTRMKIRNVLMAYFRYRIELNRKGLELTVPKRVAIVEKNGKVSKNTSDDELHSWQESTHLETFQLRYDADNNYQIPLSKKLLVLQRALLKKGDQLSYVEAEISDNYTDVQLKSAFVVPVNVNVPQSLIDARKNLFNAIRQSAPNNTGVVETFEVFKHIDEIKTYVSEYRAWLSSVLSENVESNKAVKLQSIDTVSLEVEMPDGRTAHTNIITPLHPLRLAWLVNIYEQYEEWESQTHNDSRYRKPDVWYKKLDKLFYGELNPEIAPLVLLDEKRTGYMQYVGELCFGWGLYANPLQDKDDTFSTGFRQLKAYLSQLFNIGIQYRIDSDVNQNMVYRLLHKYITQHPYINKLIINLFNAGDASVFADNLVRIERETTGNVFDIHYEIRLFCNDKRFPQGEALKELMNPETSVSEEAENFSQADDNRLFPKLRFSINSIDEFVKDPMRFPAHMSFLINPFPTQASLKRSKTIQSSFYLNGVVMRPIVQVDNVSEGSEIQWQRFISDIPMQNATMFAAEFQNLFGNVQSLIGTSMTSDHELSVPSLTLNIKDSNSEMLSLIHDVSDWVVTFDKNMGPEFYDMPCKAGEQPYLLDYIPSAELNGISSFLTCRPTSEIEGIMAPHFKNFGIDVSDKTSFLELLSDIRSVSSSMIMQLESSRNKVFEVLGTTLMKRMLKGKGLLEDSFIVPIDLHQNLFADLDSDSGERADDLLVDFHPSKREIVFTVIEIKCRQNLSDDELFSLQEKMQSQIKNTILALRTNFDPEFKSPDRLDRELRTIELQSLLLFYSRRAARYKYLNEETAKEYEEFILSLQNGDYIIRFKKMGFIYEFQSDTYQRKDVLNDTIFYILGKPMIEMIIEDVDSLRTVDVVRAAADEDMKTEFETSDRILRENSFHINNDVEDIADIQVKQRVKMLSSSEIEHVESEAEKDNNNTEINSIPNGESNSSDSWHTTGVIETVEIKPDQPLPPVETKPKDNMPPDTAILNKPKNYVDPVVFDPNYIQPTYDILIGKTSGSEQYGILGESINGHRKIAIDLSETNTISLFGVQGGGKSYTIGTISEMTLKQFSNVNLLPGPMASVIFHYSESPDYAPEFTSMVYPNDETGQLKKLKDVYGADAARIEDVIMLCPADKVEERMEEYPSLMIHPIKFHSTDLNVQDWQFLLKAVGNDSTYIAQLKQIMKALRKNLNIDALKESVDNSGLLSATQKSLAKQRLSFAEEYIDDTIKLGSLLRPGRLIIVDLRDEWIDEDDALGLFVIMLNIFSGVKEFKGRKFNKFIVFDEAHKYMGNKDLTSTIVTAIREMRHKGVSMMIASQDPMSLPTQIIELSSVVLLHKFNSPQWVKHIQKSITQLQSLSSSDMASLVPGEAYLWATKATDKGVTLRPMKISTRPRVTKHGGDTIKAI</sequence>
<dbReference type="STRING" id="338188.ERS852397_01612"/>
<evidence type="ECO:0000313" key="3">
    <source>
        <dbReference type="Proteomes" id="UP000095517"/>
    </source>
</evidence>
<dbReference type="InterPro" id="IPR027417">
    <property type="entry name" value="P-loop_NTPase"/>
</dbReference>
<evidence type="ECO:0000256" key="1">
    <source>
        <dbReference type="SAM" id="MobiDB-lite"/>
    </source>
</evidence>
<feature type="region of interest" description="Disordered" evidence="1">
    <location>
        <begin position="1361"/>
        <end position="1391"/>
    </location>
</feature>
<proteinExistence type="predicted"/>
<dbReference type="Proteomes" id="UP000095517">
    <property type="component" value="Unassembled WGS sequence"/>
</dbReference>
<name>A0A174DC59_9BACE</name>
<dbReference type="InterPro" id="IPR008571">
    <property type="entry name" value="HerA-like"/>
</dbReference>
<dbReference type="NCBIfam" id="NF047742">
    <property type="entry name" value="antiphage_MADS8"/>
    <property type="match status" value="1"/>
</dbReference>
<evidence type="ECO:0000313" key="2">
    <source>
        <dbReference type="EMBL" id="CUO23292.1"/>
    </source>
</evidence>
<feature type="compositionally biased region" description="Basic and acidic residues" evidence="1">
    <location>
        <begin position="1361"/>
        <end position="1373"/>
    </location>
</feature>